<dbReference type="GO" id="GO:0016051">
    <property type="term" value="P:carbohydrate biosynthetic process"/>
    <property type="evidence" value="ECO:0007669"/>
    <property type="project" value="InterPro"/>
</dbReference>
<accession>A0A0F9HVM4</accession>
<dbReference type="Gene3D" id="3.20.20.70">
    <property type="entry name" value="Aldolase class I"/>
    <property type="match status" value="1"/>
</dbReference>
<name>A0A0F9HVM4_9ZZZZ</name>
<evidence type="ECO:0000259" key="1">
    <source>
        <dbReference type="Pfam" id="PF03102"/>
    </source>
</evidence>
<gene>
    <name evidence="2" type="ORF">LCGC14_2017450</name>
</gene>
<dbReference type="EMBL" id="LAZR01023242">
    <property type="protein sequence ID" value="KKL79177.1"/>
    <property type="molecule type" value="Genomic_DNA"/>
</dbReference>
<dbReference type="GO" id="GO:0047444">
    <property type="term" value="F:N-acylneuraminate-9-phosphate synthase activity"/>
    <property type="evidence" value="ECO:0007669"/>
    <property type="project" value="TreeGrafter"/>
</dbReference>
<dbReference type="Pfam" id="PF03102">
    <property type="entry name" value="NeuB"/>
    <property type="match status" value="1"/>
</dbReference>
<comment type="caution">
    <text evidence="2">The sequence shown here is derived from an EMBL/GenBank/DDBJ whole genome shotgun (WGS) entry which is preliminary data.</text>
</comment>
<organism evidence="2">
    <name type="scientific">marine sediment metagenome</name>
    <dbReference type="NCBI Taxonomy" id="412755"/>
    <lineage>
        <taxon>unclassified sequences</taxon>
        <taxon>metagenomes</taxon>
        <taxon>ecological metagenomes</taxon>
    </lineage>
</organism>
<dbReference type="SUPFAM" id="SSF51569">
    <property type="entry name" value="Aldolase"/>
    <property type="match status" value="1"/>
</dbReference>
<feature type="domain" description="PseI/NeuA/B-like" evidence="1">
    <location>
        <begin position="53"/>
        <end position="219"/>
    </location>
</feature>
<protein>
    <recommendedName>
        <fullName evidence="1">PseI/NeuA/B-like domain-containing protein</fullName>
    </recommendedName>
</protein>
<dbReference type="PANTHER" id="PTHR42966:SF1">
    <property type="entry name" value="SIALIC ACID SYNTHASE"/>
    <property type="match status" value="1"/>
</dbReference>
<proteinExistence type="predicted"/>
<reference evidence="2" key="1">
    <citation type="journal article" date="2015" name="Nature">
        <title>Complex archaea that bridge the gap between prokaryotes and eukaryotes.</title>
        <authorList>
            <person name="Spang A."/>
            <person name="Saw J.H."/>
            <person name="Jorgensen S.L."/>
            <person name="Zaremba-Niedzwiedzka K."/>
            <person name="Martijn J."/>
            <person name="Lind A.E."/>
            <person name="van Eijk R."/>
            <person name="Schleper C."/>
            <person name="Guy L."/>
            <person name="Ettema T.J."/>
        </authorList>
    </citation>
    <scope>NUCLEOTIDE SEQUENCE</scope>
</reference>
<dbReference type="InterPro" id="IPR013785">
    <property type="entry name" value="Aldolase_TIM"/>
</dbReference>
<sequence length="226" mass="26202">MTKDREEMIKVICEAGSCHNNNIEYAKELIDLAIENKCWAIKFQLGKLSPPNITLPNEWWPELVDYATNREDNKEVIEIFASVFDDDAVNTLIEHNSKYMKISYSESCKNWWIVSTNIIPTAIVSCPLDRIKTYADEDIKLFCIPEYPVVYKINFDGLFPPFDGFSDHTLGYTQTANAITWDAKYIEKHITLDHDDISCPDNAFALKPKELKNMMKYIKGHDEYRV</sequence>
<dbReference type="PANTHER" id="PTHR42966">
    <property type="entry name" value="N-ACETYLNEURAMINATE SYNTHASE"/>
    <property type="match status" value="1"/>
</dbReference>
<dbReference type="AlphaFoldDB" id="A0A0F9HVM4"/>
<dbReference type="InterPro" id="IPR013132">
    <property type="entry name" value="PseI/NeuA/B-like_N"/>
</dbReference>
<dbReference type="InterPro" id="IPR051690">
    <property type="entry name" value="PseI-like"/>
</dbReference>
<evidence type="ECO:0000313" key="2">
    <source>
        <dbReference type="EMBL" id="KKL79177.1"/>
    </source>
</evidence>